<organism evidence="1">
    <name type="scientific">Virus NIOZ-UU157</name>
    <dbReference type="NCBI Taxonomy" id="2763269"/>
    <lineage>
        <taxon>Viruses</taxon>
    </lineage>
</organism>
<accession>A0A7S9STR7</accession>
<evidence type="ECO:0000313" key="1">
    <source>
        <dbReference type="EMBL" id="QPI16201.1"/>
    </source>
</evidence>
<dbReference type="EMBL" id="MW030542">
    <property type="protein sequence ID" value="QPI16201.1"/>
    <property type="molecule type" value="Genomic_DNA"/>
</dbReference>
<proteinExistence type="predicted"/>
<gene>
    <name evidence="1" type="ORF">NIOZUU157_00083</name>
</gene>
<reference evidence="1" key="1">
    <citation type="submission" date="2020-08" db="EMBL/GenBank/DDBJ databases">
        <title>Bridging the membrane lipid divide: bacteria of the FCB group superphylum have the potential to synthesize archaeal ether lipids.</title>
        <authorList>
            <person name="Villanueva L."/>
            <person name="von Meijenfeldt F.A.B."/>
            <person name="Westbye A.B."/>
            <person name="Yadav S."/>
            <person name="Hopmans E.C."/>
            <person name="Dutilh B.E."/>
            <person name="Sinninghe Damste J.S."/>
        </authorList>
    </citation>
    <scope>NUCLEOTIDE SEQUENCE</scope>
    <source>
        <strain evidence="1">NIOZ-UU157</strain>
    </source>
</reference>
<sequence length="75" mass="8772">MKENKLILMQKKIEQLTNVVNGLIQKLQQVDVMSKGTLTAFQLSIGEEEWKKLVEELQDVEKRAQPEEKKFENVE</sequence>
<name>A0A7S9STR7_9VIRU</name>
<protein>
    <submittedName>
        <fullName evidence="1">Uncharacterized protein</fullName>
    </submittedName>
</protein>